<evidence type="ECO:0000256" key="6">
    <source>
        <dbReference type="ARBA" id="ARBA00023004"/>
    </source>
</evidence>
<dbReference type="EMBL" id="ATBP01000082">
    <property type="protein sequence ID" value="ETR73163.1"/>
    <property type="molecule type" value="Genomic_DNA"/>
</dbReference>
<keyword evidence="4 8" id="KW-0677">Repeat</keyword>
<comment type="similarity">
    <text evidence="8">Belongs to the 4Fe4S bacterial-type ferredoxin family. RnfC subfamily.</text>
</comment>
<dbReference type="GO" id="GO:0046872">
    <property type="term" value="F:metal ion binding"/>
    <property type="evidence" value="ECO:0007669"/>
    <property type="project" value="UniProtKB-KW"/>
</dbReference>
<organism evidence="10 11">
    <name type="scientific">Candidatus Magnetoglobus multicellularis str. Araruama</name>
    <dbReference type="NCBI Taxonomy" id="890399"/>
    <lineage>
        <taxon>Bacteria</taxon>
        <taxon>Pseudomonadati</taxon>
        <taxon>Thermodesulfobacteriota</taxon>
        <taxon>Desulfobacteria</taxon>
        <taxon>Desulfobacterales</taxon>
        <taxon>Desulfobacteraceae</taxon>
        <taxon>Candidatus Magnetoglobus</taxon>
    </lineage>
</organism>
<keyword evidence="8" id="KW-1003">Cell membrane</keyword>
<name>A0A1V1PEG4_9BACT</name>
<dbReference type="AlphaFoldDB" id="A0A1V1PEG4"/>
<dbReference type="InterPro" id="IPR026902">
    <property type="entry name" value="RnfC_N"/>
</dbReference>
<evidence type="ECO:0000313" key="10">
    <source>
        <dbReference type="EMBL" id="ETR73163.1"/>
    </source>
</evidence>
<dbReference type="PANTHER" id="PTHR43034:SF2">
    <property type="entry name" value="ION-TRANSLOCATING OXIDOREDUCTASE COMPLEX SUBUNIT C"/>
    <property type="match status" value="1"/>
</dbReference>
<dbReference type="InterPro" id="IPR017900">
    <property type="entry name" value="4Fe4S_Fe_S_CS"/>
</dbReference>
<dbReference type="Gene3D" id="3.40.50.11540">
    <property type="entry name" value="NADH-ubiquinone oxidoreductase 51kDa subunit"/>
    <property type="match status" value="1"/>
</dbReference>
<dbReference type="NCBIfam" id="NF003454">
    <property type="entry name" value="PRK05035.1"/>
    <property type="match status" value="1"/>
</dbReference>
<dbReference type="SUPFAM" id="SSF46548">
    <property type="entry name" value="alpha-helical ferredoxin"/>
    <property type="match status" value="1"/>
</dbReference>
<evidence type="ECO:0000313" key="11">
    <source>
        <dbReference type="Proteomes" id="UP000189670"/>
    </source>
</evidence>
<comment type="cofactor">
    <cofactor evidence="8">
        <name>[4Fe-4S] cluster</name>
        <dbReference type="ChEBI" id="CHEBI:49883"/>
    </cofactor>
    <text evidence="8">Binds 2 [4Fe-4S] clusters per subunit.</text>
</comment>
<evidence type="ECO:0000259" key="9">
    <source>
        <dbReference type="PROSITE" id="PS51379"/>
    </source>
</evidence>
<dbReference type="InterPro" id="IPR037225">
    <property type="entry name" value="Nuo51_FMN-bd_sf"/>
</dbReference>
<dbReference type="InterPro" id="IPR010208">
    <property type="entry name" value="Ion_transpt_RnfC/RsxC"/>
</dbReference>
<feature type="binding site" evidence="8">
    <location>
        <position position="426"/>
    </location>
    <ligand>
        <name>[4Fe-4S] cluster</name>
        <dbReference type="ChEBI" id="CHEBI:49883"/>
        <label>1</label>
    </ligand>
</feature>
<keyword evidence="2 8" id="KW-0004">4Fe-4S</keyword>
<dbReference type="NCBIfam" id="TIGR01945">
    <property type="entry name" value="rnfC"/>
    <property type="match status" value="1"/>
</dbReference>
<dbReference type="Pfam" id="PF01512">
    <property type="entry name" value="Complex1_51K"/>
    <property type="match status" value="1"/>
</dbReference>
<keyword evidence="1 8" id="KW-0813">Transport</keyword>
<feature type="binding site" evidence="8">
    <location>
        <position position="473"/>
    </location>
    <ligand>
        <name>[4Fe-4S] cluster</name>
        <dbReference type="ChEBI" id="CHEBI:49883"/>
        <label>1</label>
    </ligand>
</feature>
<accession>A0A1V1PEG4</accession>
<reference evidence="11" key="1">
    <citation type="submission" date="2012-11" db="EMBL/GenBank/DDBJ databases">
        <authorList>
            <person name="Lucero-Rivera Y.E."/>
            <person name="Tovar-Ramirez D."/>
        </authorList>
    </citation>
    <scope>NUCLEOTIDE SEQUENCE [LARGE SCALE GENOMIC DNA]</scope>
    <source>
        <strain evidence="11">Araruama</strain>
    </source>
</reference>
<keyword evidence="3 8" id="KW-0479">Metal-binding</keyword>
<gene>
    <name evidence="8" type="primary">rnfC</name>
    <name evidence="10" type="ORF">OMM_01164</name>
</gene>
<comment type="subcellular location">
    <subcellularLocation>
        <location evidence="8">Cell membrane</location>
        <topology evidence="8">Peripheral membrane protein</topology>
    </subcellularLocation>
</comment>
<dbReference type="PROSITE" id="PS51379">
    <property type="entry name" value="4FE4S_FER_2"/>
    <property type="match status" value="1"/>
</dbReference>
<feature type="binding site" evidence="8">
    <location>
        <position position="466"/>
    </location>
    <ligand>
        <name>[4Fe-4S] cluster</name>
        <dbReference type="ChEBI" id="CHEBI:49883"/>
        <label>2</label>
    </ligand>
</feature>
<dbReference type="Pfam" id="PF13375">
    <property type="entry name" value="RnfC_N"/>
    <property type="match status" value="1"/>
</dbReference>
<evidence type="ECO:0000256" key="1">
    <source>
        <dbReference type="ARBA" id="ARBA00022448"/>
    </source>
</evidence>
<dbReference type="InterPro" id="IPR011538">
    <property type="entry name" value="Nuo51_FMN-bd"/>
</dbReference>
<keyword evidence="6 8" id="KW-0408">Iron</keyword>
<protein>
    <recommendedName>
        <fullName evidence="8">Ion-translocating oxidoreductase complex subunit C</fullName>
        <ecNumber evidence="8">7.-.-.-</ecNumber>
    </recommendedName>
    <alternativeName>
        <fullName evidence="8">Rnf electron transport complex subunit C</fullName>
    </alternativeName>
</protein>
<feature type="binding site" evidence="8">
    <location>
        <position position="429"/>
    </location>
    <ligand>
        <name>[4Fe-4S] cluster</name>
        <dbReference type="ChEBI" id="CHEBI:49883"/>
        <label>1</label>
    </ligand>
</feature>
<feature type="domain" description="4Fe-4S ferredoxin-type" evidence="9">
    <location>
        <begin position="410"/>
        <end position="442"/>
    </location>
</feature>
<evidence type="ECO:0000256" key="7">
    <source>
        <dbReference type="ARBA" id="ARBA00023014"/>
    </source>
</evidence>
<dbReference type="Gene3D" id="3.30.70.20">
    <property type="match status" value="1"/>
</dbReference>
<feature type="binding site" evidence="8">
    <location>
        <position position="469"/>
    </location>
    <ligand>
        <name>[4Fe-4S] cluster</name>
        <dbReference type="ChEBI" id="CHEBI:49883"/>
        <label>2</label>
    </ligand>
</feature>
<keyword evidence="8" id="KW-1278">Translocase</keyword>
<sequence length="499" mass="54232">MNQSFLGDSDLFTALKDGKVKNIANVLPDFPMGGIHPPERKELTEHLPIEVMPDPPQLTLFLKQHVGYPSEVMFNLISELHSPEYYLEDNICKDGACRLDTSEKKQVKAAELIGTTKNKIGASLHSGIDGIVDGVYDTIHPVLGKAPAIIVSKKGQQSSPSFTPKDWAKYSKEALLSKIKAAGIVGLGGAGFPADIKLNVKPNIFLDTLILNGSECEPYLTCDHRVMAEYPEDIIEGAKIILKILGITRCVIGIENNKPDAIKALEDAVANDPNKMGYDIFIQPLTVKYPHGSADQIMQSITDRIRPSGKRSSSIGIIVQNVYTTKTIYDAVALDKPFYERVVTISGRGIARQANLMVKIGTRLSDIVDYLGGTTSDLAKIVIGGPMMGVAVSSLNVPITKTTSGVLFLTREEIGDDQKYGPCIRCGFCLDACPMGLEPNNIGIYVEAGRGAECEQFGFSDDCFQCGSCAYVCPANRPLVQFIGLARIKVEEAKKKEEN</sequence>
<dbReference type="GO" id="GO:0005886">
    <property type="term" value="C:plasma membrane"/>
    <property type="evidence" value="ECO:0007669"/>
    <property type="project" value="UniProtKB-SubCell"/>
</dbReference>
<dbReference type="PANTHER" id="PTHR43034">
    <property type="entry name" value="ION-TRANSLOCATING OXIDOREDUCTASE COMPLEX SUBUNIT C"/>
    <property type="match status" value="1"/>
</dbReference>
<dbReference type="HAMAP" id="MF_00461">
    <property type="entry name" value="RsxC_RnfC"/>
    <property type="match status" value="1"/>
</dbReference>
<dbReference type="Proteomes" id="UP000189670">
    <property type="component" value="Unassembled WGS sequence"/>
</dbReference>
<comment type="subunit">
    <text evidence="8">The complex is composed of six subunits: RnfA, RnfB, RnfC, RnfD, RnfE and RnfG.</text>
</comment>
<proteinExistence type="inferred from homology"/>
<dbReference type="GO" id="GO:0051539">
    <property type="term" value="F:4 iron, 4 sulfur cluster binding"/>
    <property type="evidence" value="ECO:0007669"/>
    <property type="project" value="UniProtKB-KW"/>
</dbReference>
<keyword evidence="7 8" id="KW-0411">Iron-sulfur</keyword>
<dbReference type="GO" id="GO:0022900">
    <property type="term" value="P:electron transport chain"/>
    <property type="evidence" value="ECO:0007669"/>
    <property type="project" value="UniProtKB-UniRule"/>
</dbReference>
<dbReference type="GO" id="GO:0009055">
    <property type="term" value="F:electron transfer activity"/>
    <property type="evidence" value="ECO:0007669"/>
    <property type="project" value="InterPro"/>
</dbReference>
<feature type="binding site" evidence="8">
    <location>
        <position position="463"/>
    </location>
    <ligand>
        <name>[4Fe-4S] cluster</name>
        <dbReference type="ChEBI" id="CHEBI:49883"/>
        <label>2</label>
    </ligand>
</feature>
<keyword evidence="8" id="KW-0472">Membrane</keyword>
<dbReference type="Pfam" id="PF13183">
    <property type="entry name" value="Fer4_8"/>
    <property type="match status" value="1"/>
</dbReference>
<keyword evidence="5 8" id="KW-0249">Electron transport</keyword>
<evidence type="ECO:0000256" key="8">
    <source>
        <dbReference type="HAMAP-Rule" id="MF_00461"/>
    </source>
</evidence>
<evidence type="ECO:0000256" key="2">
    <source>
        <dbReference type="ARBA" id="ARBA00022485"/>
    </source>
</evidence>
<comment type="caution">
    <text evidence="10">The sequence shown here is derived from an EMBL/GenBank/DDBJ whole genome shotgun (WGS) entry which is preliminary data.</text>
</comment>
<dbReference type="Pfam" id="PF10531">
    <property type="entry name" value="SLBB"/>
    <property type="match status" value="1"/>
</dbReference>
<comment type="function">
    <text evidence="8">Part of a membrane-bound complex that couples electron transfer with translocation of ions across the membrane.</text>
</comment>
<dbReference type="InterPro" id="IPR017896">
    <property type="entry name" value="4Fe4S_Fe-S-bd"/>
</dbReference>
<dbReference type="EC" id="7.-.-.-" evidence="8"/>
<evidence type="ECO:0000256" key="3">
    <source>
        <dbReference type="ARBA" id="ARBA00022723"/>
    </source>
</evidence>
<evidence type="ECO:0000256" key="4">
    <source>
        <dbReference type="ARBA" id="ARBA00022737"/>
    </source>
</evidence>
<dbReference type="InterPro" id="IPR019554">
    <property type="entry name" value="Soluble_ligand-bd"/>
</dbReference>
<feature type="binding site" evidence="8">
    <location>
        <position position="433"/>
    </location>
    <ligand>
        <name>[4Fe-4S] cluster</name>
        <dbReference type="ChEBI" id="CHEBI:49883"/>
        <label>2</label>
    </ligand>
</feature>
<dbReference type="SUPFAM" id="SSF142019">
    <property type="entry name" value="Nqo1 FMN-binding domain-like"/>
    <property type="match status" value="1"/>
</dbReference>
<evidence type="ECO:0000256" key="5">
    <source>
        <dbReference type="ARBA" id="ARBA00022982"/>
    </source>
</evidence>
<dbReference type="PROSITE" id="PS00198">
    <property type="entry name" value="4FE4S_FER_1"/>
    <property type="match status" value="2"/>
</dbReference>
<feature type="binding site" evidence="8">
    <location>
        <position position="423"/>
    </location>
    <ligand>
        <name>[4Fe-4S] cluster</name>
        <dbReference type="ChEBI" id="CHEBI:49883"/>
        <label>1</label>
    </ligand>
</feature>